<feature type="transmembrane region" description="Helical" evidence="1">
    <location>
        <begin position="260"/>
        <end position="281"/>
    </location>
</feature>
<evidence type="ECO:0000256" key="1">
    <source>
        <dbReference type="SAM" id="Phobius"/>
    </source>
</evidence>
<feature type="transmembrane region" description="Helical" evidence="1">
    <location>
        <begin position="196"/>
        <end position="215"/>
    </location>
</feature>
<feature type="transmembrane region" description="Helical" evidence="1">
    <location>
        <begin position="166"/>
        <end position="190"/>
    </location>
</feature>
<dbReference type="EMBL" id="JAFCNB010000006">
    <property type="protein sequence ID" value="MBP2704834.1"/>
    <property type="molecule type" value="Genomic_DNA"/>
</dbReference>
<dbReference type="Proteomes" id="UP000674234">
    <property type="component" value="Unassembled WGS sequence"/>
</dbReference>
<feature type="transmembrane region" description="Helical" evidence="1">
    <location>
        <begin position="50"/>
        <end position="73"/>
    </location>
</feature>
<proteinExistence type="predicted"/>
<dbReference type="RefSeq" id="WP_210156126.1">
    <property type="nucleotide sequence ID" value="NZ_JAFCNB010000006.1"/>
</dbReference>
<name>A0A941AQK1_9ACTN</name>
<keyword evidence="1" id="KW-1133">Transmembrane helix</keyword>
<comment type="caution">
    <text evidence="2">The sequence shown here is derived from an EMBL/GenBank/DDBJ whole genome shotgun (WGS) entry which is preliminary data.</text>
</comment>
<gene>
    <name evidence="2" type="ORF">JOL79_13520</name>
</gene>
<keyword evidence="3" id="KW-1185">Reference proteome</keyword>
<keyword evidence="1" id="KW-0472">Membrane</keyword>
<feature type="transmembrane region" description="Helical" evidence="1">
    <location>
        <begin position="130"/>
        <end position="154"/>
    </location>
</feature>
<protein>
    <submittedName>
        <fullName evidence="2">ABC transporter permease</fullName>
    </submittedName>
</protein>
<accession>A0A941AQK1</accession>
<sequence>MTTEPTAVIHDIGYRHYDGPRLGRGNATMALAVQSLRGTFGLGRAIRAKIMPLLLIAIMFMPVVVSIGVMAVAKERILPYPQYMVFMQAVIAVFLAAQSPYLVAPDLRFRVLPLYLSRPLTVTDYVVAKLSALTVALFLLTAVPLTVMFIGELLVDLPGGARTGDYLASIGGSVVSAVLLASIGVVLASLTPRRGLGVASVIAFYMFTAAVSGMFNGILSSTGHDSLAPWALLLNPFFLTDAVQSGLFGTDPSVGDGYPAGLWTCLILLAEVAVAVSGILLRYRKAAA</sequence>
<dbReference type="AlphaFoldDB" id="A0A941AQK1"/>
<reference evidence="2" key="1">
    <citation type="submission" date="2021-02" db="EMBL/GenBank/DDBJ databases">
        <title>Draft genome sequence of Microbispora sp. RL4-1S isolated from rice leaves in Thailand.</title>
        <authorList>
            <person name="Muangham S."/>
            <person name="Duangmal K."/>
        </authorList>
    </citation>
    <scope>NUCLEOTIDE SEQUENCE</scope>
    <source>
        <strain evidence="2">RL4-1S</strain>
    </source>
</reference>
<keyword evidence="1" id="KW-0812">Transmembrane</keyword>
<feature type="transmembrane region" description="Helical" evidence="1">
    <location>
        <begin position="85"/>
        <end position="104"/>
    </location>
</feature>
<organism evidence="2 3">
    <name type="scientific">Microbispora oryzae</name>
    <dbReference type="NCBI Taxonomy" id="2806554"/>
    <lineage>
        <taxon>Bacteria</taxon>
        <taxon>Bacillati</taxon>
        <taxon>Actinomycetota</taxon>
        <taxon>Actinomycetes</taxon>
        <taxon>Streptosporangiales</taxon>
        <taxon>Streptosporangiaceae</taxon>
        <taxon>Microbispora</taxon>
    </lineage>
</organism>
<evidence type="ECO:0000313" key="3">
    <source>
        <dbReference type="Proteomes" id="UP000674234"/>
    </source>
</evidence>
<evidence type="ECO:0000313" key="2">
    <source>
        <dbReference type="EMBL" id="MBP2704834.1"/>
    </source>
</evidence>